<evidence type="ECO:0000313" key="1">
    <source>
        <dbReference type="EMBL" id="MFD1950793.1"/>
    </source>
</evidence>
<gene>
    <name evidence="1" type="ORF">ACFSGX_08440</name>
</gene>
<reference evidence="2" key="1">
    <citation type="journal article" date="2019" name="Int. J. Syst. Evol. Microbiol.">
        <title>The Global Catalogue of Microorganisms (GCM) 10K type strain sequencing project: providing services to taxonomists for standard genome sequencing and annotation.</title>
        <authorList>
            <consortium name="The Broad Institute Genomics Platform"/>
            <consortium name="The Broad Institute Genome Sequencing Center for Infectious Disease"/>
            <person name="Wu L."/>
            <person name="Ma J."/>
        </authorList>
    </citation>
    <scope>NUCLEOTIDE SEQUENCE [LARGE SCALE GENOMIC DNA]</scope>
    <source>
        <strain evidence="2">CGMCC 1.12702</strain>
    </source>
</reference>
<dbReference type="EMBL" id="JBHUGS010000002">
    <property type="protein sequence ID" value="MFD1950793.1"/>
    <property type="molecule type" value="Genomic_DNA"/>
</dbReference>
<keyword evidence="2" id="KW-1185">Reference proteome</keyword>
<evidence type="ECO:0000313" key="2">
    <source>
        <dbReference type="Proteomes" id="UP001597400"/>
    </source>
</evidence>
<dbReference type="Proteomes" id="UP001597400">
    <property type="component" value="Unassembled WGS sequence"/>
</dbReference>
<name>A0ABW4TXH7_9SPHN</name>
<sequence>MHSISAIIAVYDDETLAEAAIDRLGDQLGSRTAITVAGVDRADVVMPISLYKADHRVRLWGCPAGIWQRQWPIFADGVSLPSPMNGPTIVLGYMASAVIAGLDIRTGTTGAEAFGSALRGIGVPAADVAMVQTELLAGKLIVMANARVDTGVLLPALVGAVAIRLYDAVSAAPAMPPASQDFHVEMHCQA</sequence>
<protein>
    <submittedName>
        <fullName evidence="1">Uncharacterized protein</fullName>
    </submittedName>
</protein>
<proteinExistence type="predicted"/>
<comment type="caution">
    <text evidence="1">The sequence shown here is derived from an EMBL/GenBank/DDBJ whole genome shotgun (WGS) entry which is preliminary data.</text>
</comment>
<accession>A0ABW4TXH7</accession>
<organism evidence="1 2">
    <name type="scientific">Sphingomonas arantia</name>
    <dbReference type="NCBI Taxonomy" id="1460676"/>
    <lineage>
        <taxon>Bacteria</taxon>
        <taxon>Pseudomonadati</taxon>
        <taxon>Pseudomonadota</taxon>
        <taxon>Alphaproteobacteria</taxon>
        <taxon>Sphingomonadales</taxon>
        <taxon>Sphingomonadaceae</taxon>
        <taxon>Sphingomonas</taxon>
    </lineage>
</organism>
<dbReference type="RefSeq" id="WP_380929060.1">
    <property type="nucleotide sequence ID" value="NZ_JBHUGS010000002.1"/>
</dbReference>